<evidence type="ECO:0000256" key="4">
    <source>
        <dbReference type="ARBA" id="ARBA00023054"/>
    </source>
</evidence>
<dbReference type="InterPro" id="IPR046955">
    <property type="entry name" value="PHR1-like"/>
</dbReference>
<dbReference type="InterPro" id="IPR001005">
    <property type="entry name" value="SANT/Myb"/>
</dbReference>
<evidence type="ECO:0000256" key="6">
    <source>
        <dbReference type="ARBA" id="ARBA00023242"/>
    </source>
</evidence>
<evidence type="ECO:0000256" key="5">
    <source>
        <dbReference type="ARBA" id="ARBA00023163"/>
    </source>
</evidence>
<evidence type="ECO:0000256" key="3">
    <source>
        <dbReference type="ARBA" id="ARBA00023015"/>
    </source>
</evidence>
<keyword evidence="9" id="KW-1185">Reference proteome</keyword>
<dbReference type="GO" id="GO:0003700">
    <property type="term" value="F:DNA-binding transcription factor activity"/>
    <property type="evidence" value="ECO:0007669"/>
    <property type="project" value="InterPro"/>
</dbReference>
<dbReference type="InterPro" id="IPR006447">
    <property type="entry name" value="Myb_dom_plants"/>
</dbReference>
<dbReference type="AlphaFoldDB" id="A0A9Q1LF80"/>
<keyword evidence="6" id="KW-0539">Nucleus</keyword>
<feature type="domain" description="HTH myb-type" evidence="7">
    <location>
        <begin position="41"/>
        <end position="101"/>
    </location>
</feature>
<dbReference type="PROSITE" id="PS51294">
    <property type="entry name" value="HTH_MYB"/>
    <property type="match status" value="1"/>
</dbReference>
<dbReference type="OrthoDB" id="551907at2759"/>
<dbReference type="GO" id="GO:0010597">
    <property type="term" value="P:green leaf volatile biosynthetic process"/>
    <property type="evidence" value="ECO:0007669"/>
    <property type="project" value="UniProtKB-ARBA"/>
</dbReference>
<dbReference type="InterPro" id="IPR025756">
    <property type="entry name" value="Myb_CC_LHEQLE"/>
</dbReference>
<name>A0A9Q1LF80_9SOLA</name>
<evidence type="ECO:0000256" key="1">
    <source>
        <dbReference type="ARBA" id="ARBA00004123"/>
    </source>
</evidence>
<dbReference type="InterPro" id="IPR009057">
    <property type="entry name" value="Homeodomain-like_sf"/>
</dbReference>
<dbReference type="Pfam" id="PF00249">
    <property type="entry name" value="Myb_DNA-binding"/>
    <property type="match status" value="1"/>
</dbReference>
<organism evidence="8 9">
    <name type="scientific">Anisodus acutangulus</name>
    <dbReference type="NCBI Taxonomy" id="402998"/>
    <lineage>
        <taxon>Eukaryota</taxon>
        <taxon>Viridiplantae</taxon>
        <taxon>Streptophyta</taxon>
        <taxon>Embryophyta</taxon>
        <taxon>Tracheophyta</taxon>
        <taxon>Spermatophyta</taxon>
        <taxon>Magnoliopsida</taxon>
        <taxon>eudicotyledons</taxon>
        <taxon>Gunneridae</taxon>
        <taxon>Pentapetalae</taxon>
        <taxon>asterids</taxon>
        <taxon>lamiids</taxon>
        <taxon>Solanales</taxon>
        <taxon>Solanaceae</taxon>
        <taxon>Solanoideae</taxon>
        <taxon>Hyoscyameae</taxon>
        <taxon>Anisodus</taxon>
    </lineage>
</organism>
<evidence type="ECO:0000313" key="9">
    <source>
        <dbReference type="Proteomes" id="UP001152561"/>
    </source>
</evidence>
<dbReference type="NCBIfam" id="TIGR01557">
    <property type="entry name" value="myb_SHAQKYF"/>
    <property type="match status" value="1"/>
</dbReference>
<comment type="similarity">
    <text evidence="2">Belongs to the MYB-CC family.</text>
</comment>
<dbReference type="GO" id="GO:0005634">
    <property type="term" value="C:nucleus"/>
    <property type="evidence" value="ECO:0007669"/>
    <property type="project" value="UniProtKB-SubCell"/>
</dbReference>
<dbReference type="InterPro" id="IPR017930">
    <property type="entry name" value="Myb_dom"/>
</dbReference>
<comment type="caution">
    <text evidence="8">The sequence shown here is derived from an EMBL/GenBank/DDBJ whole genome shotgun (WGS) entry which is preliminary data.</text>
</comment>
<gene>
    <name evidence="8" type="ORF">K7X08_007211</name>
</gene>
<evidence type="ECO:0000259" key="7">
    <source>
        <dbReference type="PROSITE" id="PS51294"/>
    </source>
</evidence>
<dbReference type="Gene3D" id="1.10.10.60">
    <property type="entry name" value="Homeodomain-like"/>
    <property type="match status" value="1"/>
</dbReference>
<dbReference type="EMBL" id="JAJAGQ010000019">
    <property type="protein sequence ID" value="KAJ8533887.1"/>
    <property type="molecule type" value="Genomic_DNA"/>
</dbReference>
<evidence type="ECO:0000256" key="2">
    <source>
        <dbReference type="ARBA" id="ARBA00006783"/>
    </source>
</evidence>
<keyword evidence="3" id="KW-0805">Transcription regulation</keyword>
<keyword evidence="4" id="KW-0175">Coiled coil</keyword>
<protein>
    <recommendedName>
        <fullName evidence="7">HTH myb-type domain-containing protein</fullName>
    </recommendedName>
</protein>
<evidence type="ECO:0000313" key="8">
    <source>
        <dbReference type="EMBL" id="KAJ8533887.1"/>
    </source>
</evidence>
<proteinExistence type="inferred from homology"/>
<keyword evidence="5" id="KW-0804">Transcription</keyword>
<accession>A0A9Q1LF80</accession>
<dbReference type="Pfam" id="PF14379">
    <property type="entry name" value="Myb_CC_LHEQLE"/>
    <property type="match status" value="1"/>
</dbReference>
<dbReference type="GO" id="GO:0000976">
    <property type="term" value="F:transcription cis-regulatory region binding"/>
    <property type="evidence" value="ECO:0007669"/>
    <property type="project" value="UniProtKB-ARBA"/>
</dbReference>
<dbReference type="Proteomes" id="UP001152561">
    <property type="component" value="Unassembled WGS sequence"/>
</dbReference>
<reference evidence="9" key="1">
    <citation type="journal article" date="2023" name="Proc. Natl. Acad. Sci. U.S.A.">
        <title>Genomic and structural basis for evolution of tropane alkaloid biosynthesis.</title>
        <authorList>
            <person name="Wanga Y.-J."/>
            <person name="Taina T."/>
            <person name="Yua J.-Y."/>
            <person name="Lia J."/>
            <person name="Xua B."/>
            <person name="Chenc J."/>
            <person name="D'Auriad J.C."/>
            <person name="Huanga J.-P."/>
            <person name="Huanga S.-X."/>
        </authorList>
    </citation>
    <scope>NUCLEOTIDE SEQUENCE [LARGE SCALE GENOMIC DNA]</scope>
    <source>
        <strain evidence="9">cv. KIB-2019</strain>
    </source>
</reference>
<dbReference type="PANTHER" id="PTHR31499">
    <property type="entry name" value="MYB FAMILY TRANSCRIPTION FACTOR PHL11"/>
    <property type="match status" value="1"/>
</dbReference>
<dbReference type="PANTHER" id="PTHR31499:SF2">
    <property type="entry name" value="MYB-RELATED PROTEIN 2"/>
    <property type="match status" value="1"/>
</dbReference>
<dbReference type="FunFam" id="1.10.10.60:FF:000002">
    <property type="entry name" value="Myb family transcription factor"/>
    <property type="match status" value="1"/>
</dbReference>
<sequence length="548" mass="61094">MYHHHHQDKSMHHSTRMSIPERHLFLQGGNGNGDSVLVLSTDAKPRLKWTPDLHERFIEAVKQLGGADKATPKSVLKLMGIQGLTLYHLKSHLQKYRLSKNLHGQANASGANKAVAAAGVDMISENSATCMSNPSMGPQPNKNIQISEAIQMQIEVQRRLHEQLELQIEAQGKYFQSVLKKAQETLGRHNMETLGLEAVKVQLSEFVSKASNQCLDSAFPDIKELSGFHSQQTQATHPADHSIDSCLTSREGSLRENTMHDNQIGLRPFDFTPSIECRDIENDTRLQQTEIRWCDNLKENRRLFSPMNGRREKIFIRETNCDNLSMSIGLQEGKLNGSRNHSDGNFNGTDRDVKHFHQAANRSESVPERQKSSQEYKLSYFEPKLDLNMHDETDAASSSEAYAATTSSDVLRKANEDCESYEDGKSIGSGSAYEFSALSNSPSQTDLPNEAENSLSLESTRNLVAQTSSYNRSLSGGLQIPIAEVPKSPIMRRIHSEKSTKSYQLGHQLSLVWSTGAGPRIGCVADFPAELRWQALEQPNLSPRPCSV</sequence>
<dbReference type="SUPFAM" id="SSF46689">
    <property type="entry name" value="Homeodomain-like"/>
    <property type="match status" value="1"/>
</dbReference>
<comment type="subcellular location">
    <subcellularLocation>
        <location evidence="1">Nucleus</location>
    </subcellularLocation>
</comment>